<name>A0A0C3JX49_PISTI</name>
<evidence type="ECO:0000313" key="3">
    <source>
        <dbReference type="Proteomes" id="UP000054217"/>
    </source>
</evidence>
<gene>
    <name evidence="2" type="ORF">M404DRAFT_720002</name>
</gene>
<reference evidence="3" key="2">
    <citation type="submission" date="2015-01" db="EMBL/GenBank/DDBJ databases">
        <title>Evolutionary Origins and Diversification of the Mycorrhizal Mutualists.</title>
        <authorList>
            <consortium name="DOE Joint Genome Institute"/>
            <consortium name="Mycorrhizal Genomics Consortium"/>
            <person name="Kohler A."/>
            <person name="Kuo A."/>
            <person name="Nagy L.G."/>
            <person name="Floudas D."/>
            <person name="Copeland A."/>
            <person name="Barry K.W."/>
            <person name="Cichocki N."/>
            <person name="Veneault-Fourrey C."/>
            <person name="LaButti K."/>
            <person name="Lindquist E.A."/>
            <person name="Lipzen A."/>
            <person name="Lundell T."/>
            <person name="Morin E."/>
            <person name="Murat C."/>
            <person name="Riley R."/>
            <person name="Ohm R."/>
            <person name="Sun H."/>
            <person name="Tunlid A."/>
            <person name="Henrissat B."/>
            <person name="Grigoriev I.V."/>
            <person name="Hibbett D.S."/>
            <person name="Martin F."/>
        </authorList>
    </citation>
    <scope>NUCLEOTIDE SEQUENCE [LARGE SCALE GENOMIC DNA]</scope>
    <source>
        <strain evidence="3">Marx 270</strain>
    </source>
</reference>
<proteinExistence type="predicted"/>
<dbReference type="AlphaFoldDB" id="A0A0C3JX49"/>
<evidence type="ECO:0000256" key="1">
    <source>
        <dbReference type="SAM" id="MobiDB-lite"/>
    </source>
</evidence>
<organism evidence="2 3">
    <name type="scientific">Pisolithus tinctorius Marx 270</name>
    <dbReference type="NCBI Taxonomy" id="870435"/>
    <lineage>
        <taxon>Eukaryota</taxon>
        <taxon>Fungi</taxon>
        <taxon>Dikarya</taxon>
        <taxon>Basidiomycota</taxon>
        <taxon>Agaricomycotina</taxon>
        <taxon>Agaricomycetes</taxon>
        <taxon>Agaricomycetidae</taxon>
        <taxon>Boletales</taxon>
        <taxon>Sclerodermatineae</taxon>
        <taxon>Pisolithaceae</taxon>
        <taxon>Pisolithus</taxon>
    </lineage>
</organism>
<reference evidence="2 3" key="1">
    <citation type="submission" date="2014-04" db="EMBL/GenBank/DDBJ databases">
        <authorList>
            <consortium name="DOE Joint Genome Institute"/>
            <person name="Kuo A."/>
            <person name="Kohler A."/>
            <person name="Costa M.D."/>
            <person name="Nagy L.G."/>
            <person name="Floudas D."/>
            <person name="Copeland A."/>
            <person name="Barry K.W."/>
            <person name="Cichocki N."/>
            <person name="Veneault-Fourrey C."/>
            <person name="LaButti K."/>
            <person name="Lindquist E.A."/>
            <person name="Lipzen A."/>
            <person name="Lundell T."/>
            <person name="Morin E."/>
            <person name="Murat C."/>
            <person name="Sun H."/>
            <person name="Tunlid A."/>
            <person name="Henrissat B."/>
            <person name="Grigoriev I.V."/>
            <person name="Hibbett D.S."/>
            <person name="Martin F."/>
            <person name="Nordberg H.P."/>
            <person name="Cantor M.N."/>
            <person name="Hua S.X."/>
        </authorList>
    </citation>
    <scope>NUCLEOTIDE SEQUENCE [LARGE SCALE GENOMIC DNA]</scope>
    <source>
        <strain evidence="2 3">Marx 270</strain>
    </source>
</reference>
<sequence>MSRSISTQHRKRESRPGTASEGQGMMESRSQPVSDRFKPSIRLLMWWTKKPKSPLSPATSKSAFLPRMWTLKDVGSIRYSSGGKGLCFYRKFQSAPVHLQALHRCHDTAQELHSESEIAKPRLLIVQVVIEGQLVVHFT</sequence>
<protein>
    <submittedName>
        <fullName evidence="2">Uncharacterized protein</fullName>
    </submittedName>
</protein>
<evidence type="ECO:0000313" key="2">
    <source>
        <dbReference type="EMBL" id="KIO01977.1"/>
    </source>
</evidence>
<dbReference type="EMBL" id="KN831984">
    <property type="protein sequence ID" value="KIO01977.1"/>
    <property type="molecule type" value="Genomic_DNA"/>
</dbReference>
<dbReference type="HOGENOM" id="CLU_1845920_0_0_1"/>
<accession>A0A0C3JX49</accession>
<feature type="region of interest" description="Disordered" evidence="1">
    <location>
        <begin position="1"/>
        <end position="36"/>
    </location>
</feature>
<keyword evidence="3" id="KW-1185">Reference proteome</keyword>
<dbReference type="InParanoid" id="A0A0C3JX49"/>
<dbReference type="Proteomes" id="UP000054217">
    <property type="component" value="Unassembled WGS sequence"/>
</dbReference>